<evidence type="ECO:0000313" key="2">
    <source>
        <dbReference type="Proteomes" id="UP000324222"/>
    </source>
</evidence>
<accession>A0A5B7IYU2</accession>
<dbReference type="Proteomes" id="UP000324222">
    <property type="component" value="Unassembled WGS sequence"/>
</dbReference>
<proteinExistence type="predicted"/>
<dbReference type="AlphaFoldDB" id="A0A5B7IYU2"/>
<dbReference type="EMBL" id="VSRR010074491">
    <property type="protein sequence ID" value="MPC87433.1"/>
    <property type="molecule type" value="Genomic_DNA"/>
</dbReference>
<sequence length="102" mass="11224">MKSISQAPATSTEAKGNLSFTPLADLVQPAGSPSRHSRLTTLPLAYDRTAYWTHTRTEVQFMILPSEVNRVGTTASIDLILLANIVTLSAHFHRSFLLPDFL</sequence>
<organism evidence="1 2">
    <name type="scientific">Portunus trituberculatus</name>
    <name type="common">Swimming crab</name>
    <name type="synonym">Neptunus trituberculatus</name>
    <dbReference type="NCBI Taxonomy" id="210409"/>
    <lineage>
        <taxon>Eukaryota</taxon>
        <taxon>Metazoa</taxon>
        <taxon>Ecdysozoa</taxon>
        <taxon>Arthropoda</taxon>
        <taxon>Crustacea</taxon>
        <taxon>Multicrustacea</taxon>
        <taxon>Malacostraca</taxon>
        <taxon>Eumalacostraca</taxon>
        <taxon>Eucarida</taxon>
        <taxon>Decapoda</taxon>
        <taxon>Pleocyemata</taxon>
        <taxon>Brachyura</taxon>
        <taxon>Eubrachyura</taxon>
        <taxon>Portunoidea</taxon>
        <taxon>Portunidae</taxon>
        <taxon>Portuninae</taxon>
        <taxon>Portunus</taxon>
    </lineage>
</organism>
<keyword evidence="2" id="KW-1185">Reference proteome</keyword>
<comment type="caution">
    <text evidence="1">The sequence shown here is derived from an EMBL/GenBank/DDBJ whole genome shotgun (WGS) entry which is preliminary data.</text>
</comment>
<evidence type="ECO:0000313" key="1">
    <source>
        <dbReference type="EMBL" id="MPC87433.1"/>
    </source>
</evidence>
<gene>
    <name evidence="1" type="ORF">E2C01_082295</name>
</gene>
<name>A0A5B7IYU2_PORTR</name>
<protein>
    <submittedName>
        <fullName evidence="1">Uncharacterized protein</fullName>
    </submittedName>
</protein>
<reference evidence="1 2" key="1">
    <citation type="submission" date="2019-05" db="EMBL/GenBank/DDBJ databases">
        <title>Another draft genome of Portunus trituberculatus and its Hox gene families provides insights of decapod evolution.</title>
        <authorList>
            <person name="Jeong J.-H."/>
            <person name="Song I."/>
            <person name="Kim S."/>
            <person name="Choi T."/>
            <person name="Kim D."/>
            <person name="Ryu S."/>
            <person name="Kim W."/>
        </authorList>
    </citation>
    <scope>NUCLEOTIDE SEQUENCE [LARGE SCALE GENOMIC DNA]</scope>
    <source>
        <tissue evidence="1">Muscle</tissue>
    </source>
</reference>